<gene>
    <name evidence="1" type="ORF">L596_004698</name>
</gene>
<dbReference type="AlphaFoldDB" id="A0A4U8UWL3"/>
<sequence>MRLQRHDCAGRRLNGCTLKNNLSQQLYPAQRMWFEVLHAGVFDWKPLPLEGEQVQTHNQRSGHGSR</sequence>
<reference evidence="1 2" key="1">
    <citation type="journal article" date="2015" name="Genome Biol.">
        <title>Comparative genomics of Steinernema reveals deeply conserved gene regulatory networks.</title>
        <authorList>
            <person name="Dillman A.R."/>
            <person name="Macchietto M."/>
            <person name="Porter C.F."/>
            <person name="Rogers A."/>
            <person name="Williams B."/>
            <person name="Antoshechkin I."/>
            <person name="Lee M.M."/>
            <person name="Goodwin Z."/>
            <person name="Lu X."/>
            <person name="Lewis E.E."/>
            <person name="Goodrich-Blair H."/>
            <person name="Stock S.P."/>
            <person name="Adams B.J."/>
            <person name="Sternberg P.W."/>
            <person name="Mortazavi A."/>
        </authorList>
    </citation>
    <scope>NUCLEOTIDE SEQUENCE [LARGE SCALE GENOMIC DNA]</scope>
    <source>
        <strain evidence="1 2">ALL</strain>
    </source>
</reference>
<name>A0A4U8UWL3_STECR</name>
<protein>
    <submittedName>
        <fullName evidence="1">Uncharacterized protein</fullName>
    </submittedName>
</protein>
<organism evidence="1 2">
    <name type="scientific">Steinernema carpocapsae</name>
    <name type="common">Entomopathogenic nematode</name>
    <dbReference type="NCBI Taxonomy" id="34508"/>
    <lineage>
        <taxon>Eukaryota</taxon>
        <taxon>Metazoa</taxon>
        <taxon>Ecdysozoa</taxon>
        <taxon>Nematoda</taxon>
        <taxon>Chromadorea</taxon>
        <taxon>Rhabditida</taxon>
        <taxon>Tylenchina</taxon>
        <taxon>Panagrolaimomorpha</taxon>
        <taxon>Strongyloidoidea</taxon>
        <taxon>Steinernematidae</taxon>
        <taxon>Steinernema</taxon>
    </lineage>
</organism>
<evidence type="ECO:0000313" key="1">
    <source>
        <dbReference type="EMBL" id="TMS37852.1"/>
    </source>
</evidence>
<keyword evidence="2" id="KW-1185">Reference proteome</keyword>
<dbReference type="EMBL" id="AZBU02000001">
    <property type="protein sequence ID" value="TMS37852.1"/>
    <property type="molecule type" value="Genomic_DNA"/>
</dbReference>
<proteinExistence type="predicted"/>
<evidence type="ECO:0000313" key="2">
    <source>
        <dbReference type="Proteomes" id="UP000298663"/>
    </source>
</evidence>
<comment type="caution">
    <text evidence="1">The sequence shown here is derived from an EMBL/GenBank/DDBJ whole genome shotgun (WGS) entry which is preliminary data.</text>
</comment>
<dbReference type="Proteomes" id="UP000298663">
    <property type="component" value="Unassembled WGS sequence"/>
</dbReference>
<reference evidence="1 2" key="2">
    <citation type="journal article" date="2019" name="G3 (Bethesda)">
        <title>Hybrid Assembly of the Genome of the Entomopathogenic Nematode Steinernema carpocapsae Identifies the X-Chromosome.</title>
        <authorList>
            <person name="Serra L."/>
            <person name="Macchietto M."/>
            <person name="Macias-Munoz A."/>
            <person name="McGill C.J."/>
            <person name="Rodriguez I.M."/>
            <person name="Rodriguez B."/>
            <person name="Murad R."/>
            <person name="Mortazavi A."/>
        </authorList>
    </citation>
    <scope>NUCLEOTIDE SEQUENCE [LARGE SCALE GENOMIC DNA]</scope>
    <source>
        <strain evidence="1 2">ALL</strain>
    </source>
</reference>
<accession>A0A4U8UWL3</accession>